<dbReference type="SUPFAM" id="SSF50939">
    <property type="entry name" value="Sialidases"/>
    <property type="match status" value="1"/>
</dbReference>
<dbReference type="AlphaFoldDB" id="B1ZNY0"/>
<dbReference type="HOGENOM" id="CLU_715442_0_0_0"/>
<feature type="signal peptide" evidence="2">
    <location>
        <begin position="1"/>
        <end position="21"/>
    </location>
</feature>
<dbReference type="PANTHER" id="PTHR43752">
    <property type="entry name" value="BNR/ASP-BOX REPEAT FAMILY PROTEIN"/>
    <property type="match status" value="1"/>
</dbReference>
<organism evidence="4 5">
    <name type="scientific">Opitutus terrae (strain DSM 11246 / JCM 15787 / PB90-1)</name>
    <dbReference type="NCBI Taxonomy" id="452637"/>
    <lineage>
        <taxon>Bacteria</taxon>
        <taxon>Pseudomonadati</taxon>
        <taxon>Verrucomicrobiota</taxon>
        <taxon>Opitutia</taxon>
        <taxon>Opitutales</taxon>
        <taxon>Opitutaceae</taxon>
        <taxon>Opitutus</taxon>
    </lineage>
</organism>
<dbReference type="InterPro" id="IPR011040">
    <property type="entry name" value="Sialidase"/>
</dbReference>
<dbReference type="PANTHER" id="PTHR43752:SF2">
    <property type="entry name" value="BNR_ASP-BOX REPEAT FAMILY PROTEIN"/>
    <property type="match status" value="1"/>
</dbReference>
<accession>B1ZNY0</accession>
<dbReference type="OrthoDB" id="41724at2"/>
<evidence type="ECO:0000259" key="3">
    <source>
        <dbReference type="Pfam" id="PF13088"/>
    </source>
</evidence>
<dbReference type="InterPro" id="IPR036278">
    <property type="entry name" value="Sialidase_sf"/>
</dbReference>
<evidence type="ECO:0000256" key="2">
    <source>
        <dbReference type="SAM" id="SignalP"/>
    </source>
</evidence>
<dbReference type="CDD" id="cd15482">
    <property type="entry name" value="Sialidase_non-viral"/>
    <property type="match status" value="1"/>
</dbReference>
<evidence type="ECO:0000313" key="5">
    <source>
        <dbReference type="Proteomes" id="UP000007013"/>
    </source>
</evidence>
<evidence type="ECO:0000313" key="4">
    <source>
        <dbReference type="EMBL" id="ACB77469.1"/>
    </source>
</evidence>
<dbReference type="EMBL" id="CP001032">
    <property type="protein sequence ID" value="ACB77469.1"/>
    <property type="molecule type" value="Genomic_DNA"/>
</dbReference>
<evidence type="ECO:0000256" key="1">
    <source>
        <dbReference type="SAM" id="MobiDB-lite"/>
    </source>
</evidence>
<keyword evidence="2" id="KW-0732">Signal</keyword>
<feature type="chain" id="PRO_5002772550" description="Sialidase domain-containing protein" evidence="2">
    <location>
        <begin position="22"/>
        <end position="388"/>
    </location>
</feature>
<reference evidence="4 5" key="1">
    <citation type="journal article" date="2011" name="J. Bacteriol.">
        <title>Genome sequence of the verrucomicrobium Opitutus terrae PB90-1, an abundant inhabitant of rice paddy soil ecosystems.</title>
        <authorList>
            <person name="van Passel M.W."/>
            <person name="Kant R."/>
            <person name="Palva A."/>
            <person name="Copeland A."/>
            <person name="Lucas S."/>
            <person name="Lapidus A."/>
            <person name="Glavina del Rio T."/>
            <person name="Pitluck S."/>
            <person name="Goltsman E."/>
            <person name="Clum A."/>
            <person name="Sun H."/>
            <person name="Schmutz J."/>
            <person name="Larimer F.W."/>
            <person name="Land M.L."/>
            <person name="Hauser L."/>
            <person name="Kyrpides N."/>
            <person name="Mikhailova N."/>
            <person name="Richardson P.P."/>
            <person name="Janssen P.H."/>
            <person name="de Vos W.M."/>
            <person name="Smidt H."/>
        </authorList>
    </citation>
    <scope>NUCLEOTIDE SEQUENCE [LARGE SCALE GENOMIC DNA]</scope>
    <source>
        <strain evidence="5">DSM 11246 / JCM 15787 / PB90-1</strain>
    </source>
</reference>
<protein>
    <recommendedName>
        <fullName evidence="3">Sialidase domain-containing protein</fullName>
    </recommendedName>
</protein>
<sequence>MRRCAIALFALGFSCAVQLRAADESPYAVAADLFAPNSADLGLQPIPGARTFTVFRPDENTDHYSNGAVLIAFKERLYVQWQSSRQDEDSPDTWVAYSSSTDGERWTAPRPLSPPNSGVTMHSSGGWWTDGTTLVAFVNVWPTGFQSRTGGHAVYRLSTDGETWSAPHRLLAHDGQPLEGIIEQDPHAYDGRLHTAFHVAPGLTAQPHYTDDPLGLRSWVRGSMPHLPRDGATSRELEPSLFQRGAELVMVFRDQASTFRQLASVSRDRGETWSLPAVTNMPDSRAKQSAGNLPDGTVFLVNAPHAGRERIPLAATVSHDGRLFDRSFLLRSARDLQPLRYPGKFKRPGYHYPKSFVANGYLYVVYTTNKEDVELTRAPLAALENSPR</sequence>
<dbReference type="Proteomes" id="UP000007013">
    <property type="component" value="Chromosome"/>
</dbReference>
<dbReference type="KEGG" id="ote:Oter_4196"/>
<dbReference type="Gene3D" id="2.120.10.10">
    <property type="match status" value="1"/>
</dbReference>
<dbReference type="PROSITE" id="PS51257">
    <property type="entry name" value="PROKAR_LIPOPROTEIN"/>
    <property type="match status" value="1"/>
</dbReference>
<name>B1ZNY0_OPITP</name>
<dbReference type="eggNOG" id="COG4409">
    <property type="taxonomic scope" value="Bacteria"/>
</dbReference>
<keyword evidence="5" id="KW-1185">Reference proteome</keyword>
<gene>
    <name evidence="4" type="ordered locus">Oter_4196</name>
</gene>
<dbReference type="Pfam" id="PF13088">
    <property type="entry name" value="BNR_2"/>
    <property type="match status" value="1"/>
</dbReference>
<proteinExistence type="predicted"/>
<feature type="domain" description="Sialidase" evidence="3">
    <location>
        <begin position="76"/>
        <end position="364"/>
    </location>
</feature>
<feature type="region of interest" description="Disordered" evidence="1">
    <location>
        <begin position="88"/>
        <end position="118"/>
    </location>
</feature>
<dbReference type="STRING" id="452637.Oter_4196"/>